<dbReference type="InterPro" id="IPR016024">
    <property type="entry name" value="ARM-type_fold"/>
</dbReference>
<feature type="non-terminal residue" evidence="3">
    <location>
        <position position="1"/>
    </location>
</feature>
<evidence type="ECO:0000313" key="4">
    <source>
        <dbReference type="Proteomes" id="UP000747110"/>
    </source>
</evidence>
<feature type="coiled-coil region" evidence="1">
    <location>
        <begin position="307"/>
        <end position="334"/>
    </location>
</feature>
<accession>A0A8J4FT79</accession>
<name>A0A8J4FT79_9CHLO</name>
<sequence>EAVQALGGLGLGDWLALRIISAGAVPRLLEMLTQRTGMNFVPVRQLASQVIHNLARRRNAAVRTALARWRPLPGLISALDVVLEDSPDIAARLLLVLSDIFPLTCHQIAGALHKLISKQQAPDQATAPGGGNCQPPVAAAPPPPPLEQQQEAVAAEGVKGGAVRARSGALAAAEAVATKGRRAKAGLSGVEPAATAAAASRALTAAAGGNGAAGRPRRGVAAARNPPPEQAAVAAVAPVAPPAPAAAAAAGDSATTAHLGLAPDVDVPLEALLMRVTGYYMRLSYNAVLSPAPLPQPAGIKPPYGEAERRECEKALLAQKVEEHRRRRKEAAQLDCCVAALLAAAPMPSCLFDALSYSHTRAFAVLAGPPSSTSLTGTTNGGLWRAQDLLPYTLNLIQSLGGGSDS</sequence>
<dbReference type="Gene3D" id="1.25.10.10">
    <property type="entry name" value="Leucine-rich Repeat Variant"/>
    <property type="match status" value="1"/>
</dbReference>
<evidence type="ECO:0000256" key="2">
    <source>
        <dbReference type="SAM" id="MobiDB-lite"/>
    </source>
</evidence>
<dbReference type="InterPro" id="IPR011989">
    <property type="entry name" value="ARM-like"/>
</dbReference>
<organism evidence="3 4">
    <name type="scientific">Volvox reticuliferus</name>
    <dbReference type="NCBI Taxonomy" id="1737510"/>
    <lineage>
        <taxon>Eukaryota</taxon>
        <taxon>Viridiplantae</taxon>
        <taxon>Chlorophyta</taxon>
        <taxon>core chlorophytes</taxon>
        <taxon>Chlorophyceae</taxon>
        <taxon>CS clade</taxon>
        <taxon>Chlamydomonadales</taxon>
        <taxon>Volvocaceae</taxon>
        <taxon>Volvox</taxon>
    </lineage>
</organism>
<evidence type="ECO:0000313" key="3">
    <source>
        <dbReference type="EMBL" id="GIL83386.1"/>
    </source>
</evidence>
<dbReference type="SUPFAM" id="SSF48371">
    <property type="entry name" value="ARM repeat"/>
    <property type="match status" value="1"/>
</dbReference>
<protein>
    <submittedName>
        <fullName evidence="3">Uncharacterized protein</fullName>
    </submittedName>
</protein>
<proteinExistence type="predicted"/>
<comment type="caution">
    <text evidence="3">The sequence shown here is derived from an EMBL/GenBank/DDBJ whole genome shotgun (WGS) entry which is preliminary data.</text>
</comment>
<reference evidence="3" key="1">
    <citation type="journal article" date="2021" name="Proc. Natl. Acad. Sci. U.S.A.">
        <title>Three genomes in the algal genus Volvox reveal the fate of a haploid sex-determining region after a transition to homothallism.</title>
        <authorList>
            <person name="Yamamoto K."/>
            <person name="Hamaji T."/>
            <person name="Kawai-Toyooka H."/>
            <person name="Matsuzaki R."/>
            <person name="Takahashi F."/>
            <person name="Nishimura Y."/>
            <person name="Kawachi M."/>
            <person name="Noguchi H."/>
            <person name="Minakuchi Y."/>
            <person name="Umen J.G."/>
            <person name="Toyoda A."/>
            <person name="Nozaki H."/>
        </authorList>
    </citation>
    <scope>NUCLEOTIDE SEQUENCE</scope>
    <source>
        <strain evidence="3">NIES-3786</strain>
    </source>
</reference>
<dbReference type="Proteomes" id="UP000747110">
    <property type="component" value="Unassembled WGS sequence"/>
</dbReference>
<dbReference type="EMBL" id="BNCP01000026">
    <property type="protein sequence ID" value="GIL83386.1"/>
    <property type="molecule type" value="Genomic_DNA"/>
</dbReference>
<dbReference type="AlphaFoldDB" id="A0A8J4FT79"/>
<keyword evidence="1" id="KW-0175">Coiled coil</keyword>
<gene>
    <name evidence="3" type="ORF">Vretifemale_12215</name>
</gene>
<dbReference type="OrthoDB" id="552008at2759"/>
<keyword evidence="4" id="KW-1185">Reference proteome</keyword>
<evidence type="ECO:0000256" key="1">
    <source>
        <dbReference type="SAM" id="Coils"/>
    </source>
</evidence>
<feature type="region of interest" description="Disordered" evidence="2">
    <location>
        <begin position="121"/>
        <end position="150"/>
    </location>
</feature>
<feature type="non-terminal residue" evidence="3">
    <location>
        <position position="406"/>
    </location>
</feature>